<sequence>MKRGTLSFSKALPITKEVAQKNNNHHSDRGITPQHRQHGAQPLTVAIRTGGHHAATSIG</sequence>
<reference evidence="2" key="2">
    <citation type="journal article" date="2023" name="Front. Microbiol.">
        <title>Ralstonia chuxiongensis sp. nov., Ralstonia mojiangensis sp. nov., and Ralstonia soli sp. nov., isolated from tobacco fields, are three novel species in the family Burkholderiaceae.</title>
        <authorList>
            <person name="Lu C.H."/>
            <person name="Zhang Y.Y."/>
            <person name="Jiang N."/>
            <person name="Chen W."/>
            <person name="Shao X."/>
            <person name="Zhao Z.M."/>
            <person name="Lu W.L."/>
            <person name="Hu X."/>
            <person name="Xi Y.X."/>
            <person name="Zou S.Y."/>
            <person name="Wei Q.J."/>
            <person name="Lin Z.L."/>
            <person name="Gong L."/>
            <person name="Gai X.T."/>
            <person name="Zhang L.Q."/>
            <person name="Li J.Y."/>
            <person name="Jin Y."/>
            <person name="Xia Z.Y."/>
        </authorList>
    </citation>
    <scope>NUCLEOTIDE SEQUENCE</scope>
    <source>
        <strain evidence="2">21MJYT02-11</strain>
    </source>
</reference>
<proteinExistence type="predicted"/>
<keyword evidence="3" id="KW-1185">Reference proteome</keyword>
<evidence type="ECO:0000313" key="3">
    <source>
        <dbReference type="Proteomes" id="UP001162811"/>
    </source>
</evidence>
<organism evidence="2 3">
    <name type="scientific">Ralstonia soli</name>
    <dbReference type="NCBI Taxonomy" id="2953896"/>
    <lineage>
        <taxon>Bacteria</taxon>
        <taxon>Pseudomonadati</taxon>
        <taxon>Pseudomonadota</taxon>
        <taxon>Betaproteobacteria</taxon>
        <taxon>Burkholderiales</taxon>
        <taxon>Burkholderiaceae</taxon>
        <taxon>Ralstonia</taxon>
    </lineage>
</organism>
<gene>
    <name evidence="2" type="ORF">NG900_15705</name>
</gene>
<evidence type="ECO:0000256" key="1">
    <source>
        <dbReference type="SAM" id="MobiDB-lite"/>
    </source>
</evidence>
<accession>A0ABT1AMI3</accession>
<dbReference type="EMBL" id="JAMXHT010000005">
    <property type="protein sequence ID" value="MCO5399644.1"/>
    <property type="molecule type" value="Genomic_DNA"/>
</dbReference>
<comment type="caution">
    <text evidence="2">The sequence shown here is derived from an EMBL/GenBank/DDBJ whole genome shotgun (WGS) entry which is preliminary data.</text>
</comment>
<evidence type="ECO:0000313" key="2">
    <source>
        <dbReference type="EMBL" id="MCO5399644.1"/>
    </source>
</evidence>
<name>A0ABT1AMI3_9RALS</name>
<dbReference type="Proteomes" id="UP001162811">
    <property type="component" value="Unassembled WGS sequence"/>
</dbReference>
<feature type="region of interest" description="Disordered" evidence="1">
    <location>
        <begin position="1"/>
        <end position="41"/>
    </location>
</feature>
<reference evidence="2" key="1">
    <citation type="submission" date="2022-06" db="EMBL/GenBank/DDBJ databases">
        <authorList>
            <person name="Lu C.-H."/>
        </authorList>
    </citation>
    <scope>NUCLEOTIDE SEQUENCE</scope>
    <source>
        <strain evidence="2">21MJYT02-11</strain>
    </source>
</reference>
<dbReference type="RefSeq" id="WP_252682029.1">
    <property type="nucleotide sequence ID" value="NZ_JAMXHT010000005.1"/>
</dbReference>
<protein>
    <submittedName>
        <fullName evidence="2">Uncharacterized protein</fullName>
    </submittedName>
</protein>